<evidence type="ECO:0000313" key="2">
    <source>
        <dbReference type="Proteomes" id="UP000236161"/>
    </source>
</evidence>
<keyword evidence="2" id="KW-1185">Reference proteome</keyword>
<evidence type="ECO:0000313" key="1">
    <source>
        <dbReference type="EMBL" id="PKA60397.1"/>
    </source>
</evidence>
<proteinExistence type="predicted"/>
<dbReference type="AlphaFoldDB" id="A0A2I0AXX1"/>
<gene>
    <name evidence="1" type="ORF">AXF42_Ash008457</name>
</gene>
<dbReference type="Proteomes" id="UP000236161">
    <property type="component" value="Unassembled WGS sequence"/>
</dbReference>
<sequence length="95" mass="10535">MATLFGVASRLGILELIHISELDQNSLLLHLKCLFSSKVETLESQGSANAGNAKSEDCSPEPCEIDRLIQMIRTREDEIFNLQKILAALTRKHGL</sequence>
<protein>
    <submittedName>
        <fullName evidence="1">Uncharacterized protein</fullName>
    </submittedName>
</protein>
<dbReference type="EMBL" id="KZ451939">
    <property type="protein sequence ID" value="PKA60397.1"/>
    <property type="molecule type" value="Genomic_DNA"/>
</dbReference>
<organism evidence="1 2">
    <name type="scientific">Apostasia shenzhenica</name>
    <dbReference type="NCBI Taxonomy" id="1088818"/>
    <lineage>
        <taxon>Eukaryota</taxon>
        <taxon>Viridiplantae</taxon>
        <taxon>Streptophyta</taxon>
        <taxon>Embryophyta</taxon>
        <taxon>Tracheophyta</taxon>
        <taxon>Spermatophyta</taxon>
        <taxon>Magnoliopsida</taxon>
        <taxon>Liliopsida</taxon>
        <taxon>Asparagales</taxon>
        <taxon>Orchidaceae</taxon>
        <taxon>Apostasioideae</taxon>
        <taxon>Apostasia</taxon>
    </lineage>
</organism>
<accession>A0A2I0AXX1</accession>
<reference evidence="1 2" key="1">
    <citation type="journal article" date="2017" name="Nature">
        <title>The Apostasia genome and the evolution of orchids.</title>
        <authorList>
            <person name="Zhang G.Q."/>
            <person name="Liu K.W."/>
            <person name="Li Z."/>
            <person name="Lohaus R."/>
            <person name="Hsiao Y.Y."/>
            <person name="Niu S.C."/>
            <person name="Wang J.Y."/>
            <person name="Lin Y.C."/>
            <person name="Xu Q."/>
            <person name="Chen L.J."/>
            <person name="Yoshida K."/>
            <person name="Fujiwara S."/>
            <person name="Wang Z.W."/>
            <person name="Zhang Y.Q."/>
            <person name="Mitsuda N."/>
            <person name="Wang M."/>
            <person name="Liu G.H."/>
            <person name="Pecoraro L."/>
            <person name="Huang H.X."/>
            <person name="Xiao X.J."/>
            <person name="Lin M."/>
            <person name="Wu X.Y."/>
            <person name="Wu W.L."/>
            <person name="Chen Y.Y."/>
            <person name="Chang S.B."/>
            <person name="Sakamoto S."/>
            <person name="Ohme-Takagi M."/>
            <person name="Yagi M."/>
            <person name="Zeng S.J."/>
            <person name="Shen C.Y."/>
            <person name="Yeh C.M."/>
            <person name="Luo Y.B."/>
            <person name="Tsai W.C."/>
            <person name="Van de Peer Y."/>
            <person name="Liu Z.J."/>
        </authorList>
    </citation>
    <scope>NUCLEOTIDE SEQUENCE [LARGE SCALE GENOMIC DNA]</scope>
    <source>
        <strain evidence="2">cv. Shenzhen</strain>
        <tissue evidence="1">Stem</tissue>
    </source>
</reference>
<name>A0A2I0AXX1_9ASPA</name>